<name>A0A139AWI8_GONPJ</name>
<reference evidence="2 3" key="1">
    <citation type="journal article" date="2015" name="Genome Biol. Evol.">
        <title>Phylogenomic analyses indicate that early fungi evolved digesting cell walls of algal ancestors of land plants.</title>
        <authorList>
            <person name="Chang Y."/>
            <person name="Wang S."/>
            <person name="Sekimoto S."/>
            <person name="Aerts A.L."/>
            <person name="Choi C."/>
            <person name="Clum A."/>
            <person name="LaButti K.M."/>
            <person name="Lindquist E.A."/>
            <person name="Yee Ngan C."/>
            <person name="Ohm R.A."/>
            <person name="Salamov A.A."/>
            <person name="Grigoriev I.V."/>
            <person name="Spatafora J.W."/>
            <person name="Berbee M.L."/>
        </authorList>
    </citation>
    <scope>NUCLEOTIDE SEQUENCE [LARGE SCALE GENOMIC DNA]</scope>
    <source>
        <strain evidence="2 3">JEL478</strain>
    </source>
</reference>
<evidence type="ECO:0000313" key="2">
    <source>
        <dbReference type="EMBL" id="KXS20943.1"/>
    </source>
</evidence>
<dbReference type="Proteomes" id="UP000070544">
    <property type="component" value="Unassembled WGS sequence"/>
</dbReference>
<sequence>MPKQLRRSTSETVEVDRMVRWSSRTEKTLLFSIFKAVGDDKASEDSDWSLCGENDLLADDVSLFESDSTSAKTIVADENPFSVDQAKDRVEQSCWSSKAPPLNPLADSFIPLAQTSPPIPSKAPFVFNPLALEFIPVPILPKEVEVALPPAPSIPSPIPSPIPGEVLRPDVRSEATFSRS</sequence>
<feature type="region of interest" description="Disordered" evidence="1">
    <location>
        <begin position="152"/>
        <end position="180"/>
    </location>
</feature>
<evidence type="ECO:0000256" key="1">
    <source>
        <dbReference type="SAM" id="MobiDB-lite"/>
    </source>
</evidence>
<dbReference type="EMBL" id="KQ965734">
    <property type="protein sequence ID" value="KXS20943.1"/>
    <property type="molecule type" value="Genomic_DNA"/>
</dbReference>
<keyword evidence="3" id="KW-1185">Reference proteome</keyword>
<proteinExistence type="predicted"/>
<dbReference type="AlphaFoldDB" id="A0A139AWI8"/>
<organism evidence="2 3">
    <name type="scientific">Gonapodya prolifera (strain JEL478)</name>
    <name type="common">Monoblepharis prolifera</name>
    <dbReference type="NCBI Taxonomy" id="1344416"/>
    <lineage>
        <taxon>Eukaryota</taxon>
        <taxon>Fungi</taxon>
        <taxon>Fungi incertae sedis</taxon>
        <taxon>Chytridiomycota</taxon>
        <taxon>Chytridiomycota incertae sedis</taxon>
        <taxon>Monoblepharidomycetes</taxon>
        <taxon>Monoblepharidales</taxon>
        <taxon>Gonapodyaceae</taxon>
        <taxon>Gonapodya</taxon>
    </lineage>
</organism>
<protein>
    <submittedName>
        <fullName evidence="2">Uncharacterized protein</fullName>
    </submittedName>
</protein>
<feature type="compositionally biased region" description="Pro residues" evidence="1">
    <location>
        <begin position="152"/>
        <end position="162"/>
    </location>
</feature>
<accession>A0A139AWI8</accession>
<evidence type="ECO:0000313" key="3">
    <source>
        <dbReference type="Proteomes" id="UP000070544"/>
    </source>
</evidence>
<gene>
    <name evidence="2" type="ORF">M427DRAFT_27999</name>
</gene>